<evidence type="ECO:0000259" key="9">
    <source>
        <dbReference type="SMART" id="SM00737"/>
    </source>
</evidence>
<gene>
    <name evidence="10" type="primary">NPC2_2</name>
    <name evidence="10" type="ORF">BG011_010140</name>
</gene>
<dbReference type="PANTHER" id="PTHR11306:SF0">
    <property type="entry name" value="PHOSPHATIDYLGLYCEROL_PHOSPHATIDYLINOSITOL TRANSFER PROTEIN"/>
    <property type="match status" value="1"/>
</dbReference>
<sequence length="159" mass="17443">MRLTSAFISLACAFSLASAAILPFSNYAIPPATIEECGDPETDLLKIDYVTLNPNPPLKGEVLQIDAKGYLSEDIVEGAVIKIIVKLGLIKLLVKQFDFCEESIKVNKTCPVLAGDQYLNHSVELPKEIPPGKYFVNIRVFNPDEKEVTCLNARATFGI</sequence>
<dbReference type="OrthoDB" id="6409159at2759"/>
<feature type="signal peptide" evidence="8">
    <location>
        <begin position="1"/>
        <end position="19"/>
    </location>
</feature>
<comment type="function">
    <text evidence="1">Catalyzes the intermembrane transfer of phosphatidylglycerol and phosphatidylinositol.</text>
</comment>
<proteinExistence type="inferred from homology"/>
<dbReference type="PANTHER" id="PTHR11306">
    <property type="entry name" value="NIEMANN PICK TYPE C2 PROTEIN NPC2-RELATED"/>
    <property type="match status" value="1"/>
</dbReference>
<feature type="chain" id="PRO_5040486094" description="Phosphatidylglycerol/phosphatidylinositol transfer protein" evidence="8">
    <location>
        <begin position="20"/>
        <end position="159"/>
    </location>
</feature>
<evidence type="ECO:0000256" key="8">
    <source>
        <dbReference type="SAM" id="SignalP"/>
    </source>
</evidence>
<accession>A0A9P6PMA1</accession>
<keyword evidence="6 8" id="KW-0732">Signal</keyword>
<dbReference type="InterPro" id="IPR033917">
    <property type="entry name" value="ML_PG-PI_TP"/>
</dbReference>
<evidence type="ECO:0000256" key="4">
    <source>
        <dbReference type="ARBA" id="ARBA00016056"/>
    </source>
</evidence>
<feature type="domain" description="MD-2-related lipid-recognition" evidence="9">
    <location>
        <begin position="34"/>
        <end position="155"/>
    </location>
</feature>
<dbReference type="InterPro" id="IPR014756">
    <property type="entry name" value="Ig_E-set"/>
</dbReference>
<dbReference type="SUPFAM" id="SSF81296">
    <property type="entry name" value="E set domains"/>
    <property type="match status" value="1"/>
</dbReference>
<comment type="similarity">
    <text evidence="2">Belongs to the NPC2 family.</text>
</comment>
<evidence type="ECO:0000256" key="5">
    <source>
        <dbReference type="ARBA" id="ARBA00022448"/>
    </source>
</evidence>
<dbReference type="SMART" id="SM00737">
    <property type="entry name" value="ML"/>
    <property type="match status" value="1"/>
</dbReference>
<dbReference type="Pfam" id="PF02221">
    <property type="entry name" value="E1_DerP2_DerF2"/>
    <property type="match status" value="1"/>
</dbReference>
<reference evidence="10" key="1">
    <citation type="journal article" date="2020" name="Fungal Divers.">
        <title>Resolving the Mortierellaceae phylogeny through synthesis of multi-gene phylogenetics and phylogenomics.</title>
        <authorList>
            <person name="Vandepol N."/>
            <person name="Liber J."/>
            <person name="Desiro A."/>
            <person name="Na H."/>
            <person name="Kennedy M."/>
            <person name="Barry K."/>
            <person name="Grigoriev I.V."/>
            <person name="Miller A.N."/>
            <person name="O'Donnell K."/>
            <person name="Stajich J.E."/>
            <person name="Bonito G."/>
        </authorList>
    </citation>
    <scope>NUCLEOTIDE SEQUENCE</scope>
    <source>
        <strain evidence="10">KOD948</strain>
    </source>
</reference>
<dbReference type="Proteomes" id="UP000726737">
    <property type="component" value="Unassembled WGS sequence"/>
</dbReference>
<dbReference type="Gene3D" id="2.60.40.770">
    <property type="match status" value="1"/>
</dbReference>
<keyword evidence="7" id="KW-0445">Lipid transport</keyword>
<comment type="subunit">
    <text evidence="3">Monomer.</text>
</comment>
<evidence type="ECO:0000256" key="1">
    <source>
        <dbReference type="ARBA" id="ARBA00002053"/>
    </source>
</evidence>
<keyword evidence="11" id="KW-1185">Reference proteome</keyword>
<evidence type="ECO:0000313" key="11">
    <source>
        <dbReference type="Proteomes" id="UP000726737"/>
    </source>
</evidence>
<evidence type="ECO:0000313" key="10">
    <source>
        <dbReference type="EMBL" id="KAG0248559.1"/>
    </source>
</evidence>
<name>A0A9P6PMA1_9FUNG</name>
<protein>
    <recommendedName>
        <fullName evidence="4">Phosphatidylglycerol/phosphatidylinositol transfer protein</fullName>
    </recommendedName>
</protein>
<organism evidence="10 11">
    <name type="scientific">Mortierella polycephala</name>
    <dbReference type="NCBI Taxonomy" id="41804"/>
    <lineage>
        <taxon>Eukaryota</taxon>
        <taxon>Fungi</taxon>
        <taxon>Fungi incertae sedis</taxon>
        <taxon>Mucoromycota</taxon>
        <taxon>Mortierellomycotina</taxon>
        <taxon>Mortierellomycetes</taxon>
        <taxon>Mortierellales</taxon>
        <taxon>Mortierellaceae</taxon>
        <taxon>Mortierella</taxon>
    </lineage>
</organism>
<evidence type="ECO:0000256" key="6">
    <source>
        <dbReference type="ARBA" id="ARBA00022729"/>
    </source>
</evidence>
<evidence type="ECO:0000256" key="3">
    <source>
        <dbReference type="ARBA" id="ARBA00011245"/>
    </source>
</evidence>
<dbReference type="CDD" id="cd00917">
    <property type="entry name" value="PG-PI_TP"/>
    <property type="match status" value="1"/>
</dbReference>
<evidence type="ECO:0000256" key="7">
    <source>
        <dbReference type="ARBA" id="ARBA00023055"/>
    </source>
</evidence>
<comment type="caution">
    <text evidence="10">The sequence shown here is derived from an EMBL/GenBank/DDBJ whole genome shotgun (WGS) entry which is preliminary data.</text>
</comment>
<evidence type="ECO:0000256" key="2">
    <source>
        <dbReference type="ARBA" id="ARBA00006370"/>
    </source>
</evidence>
<keyword evidence="5" id="KW-0813">Transport</keyword>
<dbReference type="AlphaFoldDB" id="A0A9P6PMA1"/>
<dbReference type="GO" id="GO:0032366">
    <property type="term" value="P:intracellular sterol transport"/>
    <property type="evidence" value="ECO:0007669"/>
    <property type="project" value="InterPro"/>
</dbReference>
<dbReference type="InterPro" id="IPR039670">
    <property type="entry name" value="NPC2-like"/>
</dbReference>
<dbReference type="GO" id="GO:0032934">
    <property type="term" value="F:sterol binding"/>
    <property type="evidence" value="ECO:0007669"/>
    <property type="project" value="InterPro"/>
</dbReference>
<dbReference type="InterPro" id="IPR003172">
    <property type="entry name" value="ML_dom"/>
</dbReference>
<dbReference type="EMBL" id="JAAAJA010000967">
    <property type="protein sequence ID" value="KAG0248559.1"/>
    <property type="molecule type" value="Genomic_DNA"/>
</dbReference>